<evidence type="ECO:0000256" key="1">
    <source>
        <dbReference type="ARBA" id="ARBA00023015"/>
    </source>
</evidence>
<dbReference type="PROSITE" id="PS01124">
    <property type="entry name" value="HTH_ARAC_FAMILY_2"/>
    <property type="match status" value="1"/>
</dbReference>
<comment type="caution">
    <text evidence="5">The sequence shown here is derived from an EMBL/GenBank/DDBJ whole genome shotgun (WGS) entry which is preliminary data.</text>
</comment>
<dbReference type="PRINTS" id="PR00032">
    <property type="entry name" value="HTHARAC"/>
</dbReference>
<evidence type="ECO:0000256" key="3">
    <source>
        <dbReference type="ARBA" id="ARBA00023163"/>
    </source>
</evidence>
<sequence length="288" mass="33321">MKKITHLNSVYAFNIFNHFEVRHPLVNIVDWSKATLRPDCNVHLDLYCIALSILDNHEGKLSFIAPGNTIGIENTADQVFRKGHALVFHPDLIAGTALTEHLNVYHFFQNNSHQVLLLTPNECKIVSDCFAKIEYELSQPIDKHSKKLLISNVELFLNYCERFYDRQFSVPDHINRGMVKNFKQLLNHYFKCDNLIENGIPSVAYFADKLNISPNYFGDLIKKEAGKSAQEYIKDKIIDEAKNKIYNRSKSINEIAYELGFKYPQHFSRFFKKNVGLSPNEYRLSALT</sequence>
<dbReference type="Pfam" id="PF12833">
    <property type="entry name" value="HTH_18"/>
    <property type="match status" value="1"/>
</dbReference>
<evidence type="ECO:0000313" key="6">
    <source>
        <dbReference type="Proteomes" id="UP001409291"/>
    </source>
</evidence>
<evidence type="ECO:0000313" key="5">
    <source>
        <dbReference type="EMBL" id="MEN5375745.1"/>
    </source>
</evidence>
<dbReference type="PANTHER" id="PTHR43280:SF32">
    <property type="entry name" value="TRANSCRIPTIONAL REGULATORY PROTEIN"/>
    <property type="match status" value="1"/>
</dbReference>
<keyword evidence="1" id="KW-0805">Transcription regulation</keyword>
<dbReference type="SUPFAM" id="SSF46689">
    <property type="entry name" value="Homeodomain-like"/>
    <property type="match status" value="1"/>
</dbReference>
<accession>A0ABV0BMW1</accession>
<protein>
    <submittedName>
        <fullName evidence="5">Helix-turn-helix domain-containing protein</fullName>
    </submittedName>
</protein>
<dbReference type="InterPro" id="IPR020449">
    <property type="entry name" value="Tscrpt_reg_AraC-type_HTH"/>
</dbReference>
<dbReference type="Gene3D" id="1.10.10.60">
    <property type="entry name" value="Homeodomain-like"/>
    <property type="match status" value="2"/>
</dbReference>
<reference evidence="5 6" key="1">
    <citation type="submission" date="2024-04" db="EMBL/GenBank/DDBJ databases">
        <title>WGS of bacteria from Torrens River.</title>
        <authorList>
            <person name="Wyrsch E.R."/>
            <person name="Drigo B."/>
        </authorList>
    </citation>
    <scope>NUCLEOTIDE SEQUENCE [LARGE SCALE GENOMIC DNA]</scope>
    <source>
        <strain evidence="5 6">TWI391</strain>
    </source>
</reference>
<dbReference type="InterPro" id="IPR018060">
    <property type="entry name" value="HTH_AraC"/>
</dbReference>
<dbReference type="RefSeq" id="WP_132844003.1">
    <property type="nucleotide sequence ID" value="NZ_JBDJLH010000006.1"/>
</dbReference>
<organism evidence="5 6">
    <name type="scientific">Sphingobacterium kitahiroshimense</name>
    <dbReference type="NCBI Taxonomy" id="470446"/>
    <lineage>
        <taxon>Bacteria</taxon>
        <taxon>Pseudomonadati</taxon>
        <taxon>Bacteroidota</taxon>
        <taxon>Sphingobacteriia</taxon>
        <taxon>Sphingobacteriales</taxon>
        <taxon>Sphingobacteriaceae</taxon>
        <taxon>Sphingobacterium</taxon>
    </lineage>
</organism>
<dbReference type="InterPro" id="IPR009057">
    <property type="entry name" value="Homeodomain-like_sf"/>
</dbReference>
<gene>
    <name evidence="5" type="ORF">ABE541_00555</name>
</gene>
<dbReference type="PANTHER" id="PTHR43280">
    <property type="entry name" value="ARAC-FAMILY TRANSCRIPTIONAL REGULATOR"/>
    <property type="match status" value="1"/>
</dbReference>
<evidence type="ECO:0000259" key="4">
    <source>
        <dbReference type="PROSITE" id="PS01124"/>
    </source>
</evidence>
<evidence type="ECO:0000256" key="2">
    <source>
        <dbReference type="ARBA" id="ARBA00023125"/>
    </source>
</evidence>
<keyword evidence="6" id="KW-1185">Reference proteome</keyword>
<dbReference type="Proteomes" id="UP001409291">
    <property type="component" value="Unassembled WGS sequence"/>
</dbReference>
<dbReference type="EMBL" id="JBDJNQ010000001">
    <property type="protein sequence ID" value="MEN5375745.1"/>
    <property type="molecule type" value="Genomic_DNA"/>
</dbReference>
<proteinExistence type="predicted"/>
<name>A0ABV0BMW1_9SPHI</name>
<keyword evidence="3" id="KW-0804">Transcription</keyword>
<keyword evidence="2" id="KW-0238">DNA-binding</keyword>
<dbReference type="SMART" id="SM00342">
    <property type="entry name" value="HTH_ARAC"/>
    <property type="match status" value="1"/>
</dbReference>
<feature type="domain" description="HTH araC/xylS-type" evidence="4">
    <location>
        <begin position="193"/>
        <end position="285"/>
    </location>
</feature>